<dbReference type="Proteomes" id="UP000663854">
    <property type="component" value="Unassembled WGS sequence"/>
</dbReference>
<evidence type="ECO:0000313" key="4">
    <source>
        <dbReference type="Proteomes" id="UP000663870"/>
    </source>
</evidence>
<dbReference type="EMBL" id="CAJNOL010002486">
    <property type="protein sequence ID" value="CAF1505069.1"/>
    <property type="molecule type" value="Genomic_DNA"/>
</dbReference>
<gene>
    <name evidence="2" type="ORF">JXQ802_LOCUS40654</name>
    <name evidence="1" type="ORF">PYM288_LOCUS26055</name>
</gene>
<name>A0A814Y549_9BILA</name>
<accession>A0A814Y549</accession>
<sequence length="75" mass="8442">MVFISLEESASVDNDDTSFPSSLIFKSSENEPGVNLFKIFGTQDKANLYVTMLIQLIYTMEELVVLQPADTYNDN</sequence>
<comment type="caution">
    <text evidence="1">The sequence shown here is derived from an EMBL/GenBank/DDBJ whole genome shotgun (WGS) entry which is preliminary data.</text>
</comment>
<evidence type="ECO:0000313" key="3">
    <source>
        <dbReference type="Proteomes" id="UP000663854"/>
    </source>
</evidence>
<evidence type="ECO:0000313" key="1">
    <source>
        <dbReference type="EMBL" id="CAF1224598.1"/>
    </source>
</evidence>
<keyword evidence="4" id="KW-1185">Reference proteome</keyword>
<proteinExistence type="predicted"/>
<dbReference type="Proteomes" id="UP000663870">
    <property type="component" value="Unassembled WGS sequence"/>
</dbReference>
<evidence type="ECO:0000313" key="2">
    <source>
        <dbReference type="EMBL" id="CAF1505069.1"/>
    </source>
</evidence>
<protein>
    <submittedName>
        <fullName evidence="1">Uncharacterized protein</fullName>
    </submittedName>
</protein>
<dbReference type="EMBL" id="CAJNOH010001504">
    <property type="protein sequence ID" value="CAF1224598.1"/>
    <property type="molecule type" value="Genomic_DNA"/>
</dbReference>
<reference evidence="1" key="1">
    <citation type="submission" date="2021-02" db="EMBL/GenBank/DDBJ databases">
        <authorList>
            <person name="Nowell W R."/>
        </authorList>
    </citation>
    <scope>NUCLEOTIDE SEQUENCE</scope>
</reference>
<dbReference type="AlphaFoldDB" id="A0A814Y549"/>
<organism evidence="1 3">
    <name type="scientific">Rotaria sordida</name>
    <dbReference type="NCBI Taxonomy" id="392033"/>
    <lineage>
        <taxon>Eukaryota</taxon>
        <taxon>Metazoa</taxon>
        <taxon>Spiralia</taxon>
        <taxon>Gnathifera</taxon>
        <taxon>Rotifera</taxon>
        <taxon>Eurotatoria</taxon>
        <taxon>Bdelloidea</taxon>
        <taxon>Philodinida</taxon>
        <taxon>Philodinidae</taxon>
        <taxon>Rotaria</taxon>
    </lineage>
</organism>